<proteinExistence type="predicted"/>
<organism evidence="1">
    <name type="scientific">Aquifex aeolicus</name>
    <dbReference type="NCBI Taxonomy" id="63363"/>
    <lineage>
        <taxon>Bacteria</taxon>
        <taxon>Pseudomonadati</taxon>
        <taxon>Aquificota</taxon>
        <taxon>Aquificia</taxon>
        <taxon>Aquificales</taxon>
        <taxon>Aquificaceae</taxon>
        <taxon>Aquifex</taxon>
    </lineage>
</organism>
<gene>
    <name evidence="1" type="ORF">ENJ61_09270</name>
</gene>
<sequence>MTGILFLLLLLFSCAREPTAGDIEKALAPKYRWFGDITEVRITSLVKLDEDTYFAQITYGVRFSRDLEEMEEELLGKLRKGTLYRDLSLLTLIVSLNEMVRKCGRLNIRKGRTCYLSGNVELVNVRGSWTLRFR</sequence>
<protein>
    <submittedName>
        <fullName evidence="1">Uncharacterized protein</fullName>
    </submittedName>
</protein>
<evidence type="ECO:0000313" key="1">
    <source>
        <dbReference type="EMBL" id="HHJ65076.1"/>
    </source>
</evidence>
<dbReference type="EMBL" id="DRNB01000348">
    <property type="protein sequence ID" value="HHJ65076.1"/>
    <property type="molecule type" value="Genomic_DNA"/>
</dbReference>
<dbReference type="Proteomes" id="UP000885792">
    <property type="component" value="Unassembled WGS sequence"/>
</dbReference>
<dbReference type="AlphaFoldDB" id="A0A7C5Q0S9"/>
<accession>A0A7C5Q0S9</accession>
<name>A0A7C5Q0S9_AQUAO</name>
<reference evidence="1" key="1">
    <citation type="journal article" date="2020" name="mSystems">
        <title>Genome- and Community-Level Interaction Insights into Carbon Utilization and Element Cycling Functions of Hydrothermarchaeota in Hydrothermal Sediment.</title>
        <authorList>
            <person name="Zhou Z."/>
            <person name="Liu Y."/>
            <person name="Xu W."/>
            <person name="Pan J."/>
            <person name="Luo Z.H."/>
            <person name="Li M."/>
        </authorList>
    </citation>
    <scope>NUCLEOTIDE SEQUENCE [LARGE SCALE GENOMIC DNA]</scope>
    <source>
        <strain evidence="1">HyVt-501</strain>
    </source>
</reference>
<comment type="caution">
    <text evidence="1">The sequence shown here is derived from an EMBL/GenBank/DDBJ whole genome shotgun (WGS) entry which is preliminary data.</text>
</comment>